<dbReference type="eggNOG" id="COG2226">
    <property type="taxonomic scope" value="Bacteria"/>
</dbReference>
<dbReference type="KEGG" id="cao:Celal_3840"/>
<proteinExistence type="predicted"/>
<dbReference type="InterPro" id="IPR025714">
    <property type="entry name" value="Methyltranfer_dom"/>
</dbReference>
<keyword evidence="2" id="KW-0489">Methyltransferase</keyword>
<dbReference type="OrthoDB" id="9800454at2"/>
<keyword evidence="2" id="KW-0808">Transferase</keyword>
<dbReference type="RefSeq" id="WP_013552537.1">
    <property type="nucleotide sequence ID" value="NC_014934.1"/>
</dbReference>
<dbReference type="HOGENOM" id="CLU_078235_1_0_10"/>
<dbReference type="GO" id="GO:0032259">
    <property type="term" value="P:methylation"/>
    <property type="evidence" value="ECO:0007669"/>
    <property type="project" value="UniProtKB-KW"/>
</dbReference>
<dbReference type="PANTHER" id="PTHR43861">
    <property type="entry name" value="TRANS-ACONITATE 2-METHYLTRANSFERASE-RELATED"/>
    <property type="match status" value="1"/>
</dbReference>
<dbReference type="SUPFAM" id="SSF53335">
    <property type="entry name" value="S-adenosyl-L-methionine-dependent methyltransferases"/>
    <property type="match status" value="1"/>
</dbReference>
<reference evidence="2 3" key="1">
    <citation type="journal article" date="2010" name="Stand. Genomic Sci.">
        <title>Complete genome sequence of Cellulophaga algicola type strain (IC166).</title>
        <authorList>
            <person name="Abt B."/>
            <person name="Lu M."/>
            <person name="Misra M."/>
            <person name="Han C."/>
            <person name="Nolan M."/>
            <person name="Lucas S."/>
            <person name="Hammon N."/>
            <person name="Deshpande S."/>
            <person name="Cheng J.F."/>
            <person name="Tapia R."/>
            <person name="Goodwin L."/>
            <person name="Pitluck S."/>
            <person name="Liolios K."/>
            <person name="Pagani I."/>
            <person name="Ivanova N."/>
            <person name="Mavromatis K."/>
            <person name="Ovchinikova G."/>
            <person name="Pati A."/>
            <person name="Chen A."/>
            <person name="Palaniappan K."/>
            <person name="Land M."/>
            <person name="Hauser L."/>
            <person name="Chang Y.J."/>
            <person name="Jeffries C.D."/>
            <person name="Detter J.C."/>
            <person name="Brambilla E."/>
            <person name="Rohde M."/>
            <person name="Tindall B.J."/>
            <person name="Goker M."/>
            <person name="Woyke T."/>
            <person name="Bristow J."/>
            <person name="Eisen J.A."/>
            <person name="Markowitz V."/>
            <person name="Hugenholtz P."/>
            <person name="Kyrpides N.C."/>
            <person name="Klenk H.P."/>
            <person name="Lapidus A."/>
        </authorList>
    </citation>
    <scope>NUCLEOTIDE SEQUENCE [LARGE SCALE GENOMIC DNA]</scope>
    <source>
        <strain evidence="3">DSM 14237 / IC166 / ACAM 630</strain>
    </source>
</reference>
<evidence type="ECO:0000259" key="1">
    <source>
        <dbReference type="Pfam" id="PF13847"/>
    </source>
</evidence>
<dbReference type="Pfam" id="PF13847">
    <property type="entry name" value="Methyltransf_31"/>
    <property type="match status" value="1"/>
</dbReference>
<gene>
    <name evidence="2" type="ordered locus">Celal_3840</name>
</gene>
<dbReference type="Proteomes" id="UP000008634">
    <property type="component" value="Chromosome"/>
</dbReference>
<dbReference type="STRING" id="688270.Celal_3840"/>
<feature type="domain" description="Methyltransferase" evidence="1">
    <location>
        <begin position="58"/>
        <end position="148"/>
    </location>
</feature>
<dbReference type="Gene3D" id="3.40.50.150">
    <property type="entry name" value="Vaccinia Virus protein VP39"/>
    <property type="match status" value="1"/>
</dbReference>
<dbReference type="InterPro" id="IPR029063">
    <property type="entry name" value="SAM-dependent_MTases_sf"/>
</dbReference>
<dbReference type="CDD" id="cd02440">
    <property type="entry name" value="AdoMet_MTases"/>
    <property type="match status" value="1"/>
</dbReference>
<keyword evidence="3" id="KW-1185">Reference proteome</keyword>
<name>E6XBH4_CELAD</name>
<protein>
    <submittedName>
        <fullName evidence="2">Methyltransferase type 12</fullName>
    </submittedName>
</protein>
<dbReference type="GO" id="GO:0008168">
    <property type="term" value="F:methyltransferase activity"/>
    <property type="evidence" value="ECO:0007669"/>
    <property type="project" value="UniProtKB-KW"/>
</dbReference>
<sequence>MLINLSERSNQPELMDSFEEPIGSLELVFQDINSVNSLLGGNNITMKAILQLMDTQKKEQYTIVDMGCGDGNMLREVALYFRKHKLKASFIGIDLNEKALEIARKNAKEFPEIRFLYQDILTLKEEDLKCDILINTLTMHHFTDDQVLIFLNKFTKLAQIGVVINDLQRSRWAYYLFHLFSAIFIKTRIAKIDGLISIQRAFIKKELKSYAKKLPNVSHDIQWKWAFRYLWVMKPIKKQSTSHIV</sequence>
<evidence type="ECO:0000313" key="3">
    <source>
        <dbReference type="Proteomes" id="UP000008634"/>
    </source>
</evidence>
<organism evidence="2 3">
    <name type="scientific">Cellulophaga algicola (strain DSM 14237 / IC166 / ACAM 630)</name>
    <dbReference type="NCBI Taxonomy" id="688270"/>
    <lineage>
        <taxon>Bacteria</taxon>
        <taxon>Pseudomonadati</taxon>
        <taxon>Bacteroidota</taxon>
        <taxon>Flavobacteriia</taxon>
        <taxon>Flavobacteriales</taxon>
        <taxon>Flavobacteriaceae</taxon>
        <taxon>Cellulophaga</taxon>
    </lineage>
</organism>
<evidence type="ECO:0000313" key="2">
    <source>
        <dbReference type="EMBL" id="ADV51087.1"/>
    </source>
</evidence>
<accession>E6XBH4</accession>
<dbReference type="AlphaFoldDB" id="E6XBH4"/>
<dbReference type="EMBL" id="CP002453">
    <property type="protein sequence ID" value="ADV51087.1"/>
    <property type="molecule type" value="Genomic_DNA"/>
</dbReference>